<reference evidence="8 9" key="1">
    <citation type="submission" date="2018-04" db="EMBL/GenBank/DDBJ databases">
        <authorList>
            <person name="Vogel A."/>
        </authorList>
    </citation>
    <scope>NUCLEOTIDE SEQUENCE [LARGE SCALE GENOMIC DNA]</scope>
</reference>
<dbReference type="InterPro" id="IPR004963">
    <property type="entry name" value="PAE/NOTUM"/>
</dbReference>
<evidence type="ECO:0000313" key="8">
    <source>
        <dbReference type="EMBL" id="VFR01084.1"/>
    </source>
</evidence>
<organism evidence="8 9">
    <name type="scientific">Cuscuta campestris</name>
    <dbReference type="NCBI Taxonomy" id="132261"/>
    <lineage>
        <taxon>Eukaryota</taxon>
        <taxon>Viridiplantae</taxon>
        <taxon>Streptophyta</taxon>
        <taxon>Embryophyta</taxon>
        <taxon>Tracheophyta</taxon>
        <taxon>Spermatophyta</taxon>
        <taxon>Magnoliopsida</taxon>
        <taxon>eudicotyledons</taxon>
        <taxon>Gunneridae</taxon>
        <taxon>Pentapetalae</taxon>
        <taxon>asterids</taxon>
        <taxon>lamiids</taxon>
        <taxon>Solanales</taxon>
        <taxon>Convolvulaceae</taxon>
        <taxon>Cuscuteae</taxon>
        <taxon>Cuscuta</taxon>
        <taxon>Cuscuta subgen. Grammica</taxon>
        <taxon>Cuscuta sect. Cleistogrammica</taxon>
    </lineage>
</organism>
<dbReference type="PANTHER" id="PTHR21562:SF67">
    <property type="entry name" value="PECTIN ACETYLESTERASE"/>
    <property type="match status" value="1"/>
</dbReference>
<evidence type="ECO:0000256" key="4">
    <source>
        <dbReference type="ARBA" id="ARBA00022512"/>
    </source>
</evidence>
<evidence type="ECO:0000256" key="1">
    <source>
        <dbReference type="ARBA" id="ARBA00003534"/>
    </source>
</evidence>
<evidence type="ECO:0000313" key="9">
    <source>
        <dbReference type="Proteomes" id="UP000595140"/>
    </source>
</evidence>
<gene>
    <name evidence="8" type="ORF">CCAM_LOCUS42859</name>
</gene>
<evidence type="ECO:0000256" key="5">
    <source>
        <dbReference type="ARBA" id="ARBA00023316"/>
    </source>
</evidence>
<dbReference type="GO" id="GO:0071555">
    <property type="term" value="P:cell wall organization"/>
    <property type="evidence" value="ECO:0007669"/>
    <property type="project" value="UniProtKB-KW"/>
</dbReference>
<dbReference type="EMBL" id="OOIL02006729">
    <property type="protein sequence ID" value="VFR01084.1"/>
    <property type="molecule type" value="Genomic_DNA"/>
</dbReference>
<dbReference type="Proteomes" id="UP000595140">
    <property type="component" value="Unassembled WGS sequence"/>
</dbReference>
<proteinExistence type="inferred from homology"/>
<evidence type="ECO:0000256" key="7">
    <source>
        <dbReference type="SAM" id="Phobius"/>
    </source>
</evidence>
<keyword evidence="9" id="KW-1185">Reference proteome</keyword>
<name>A0A484NJA3_9ASTE</name>
<dbReference type="AlphaFoldDB" id="A0A484NJA3"/>
<evidence type="ECO:0000256" key="6">
    <source>
        <dbReference type="RuleBase" id="RU363114"/>
    </source>
</evidence>
<dbReference type="GO" id="GO:0052793">
    <property type="term" value="F:pectin acetylesterase activity"/>
    <property type="evidence" value="ECO:0007669"/>
    <property type="project" value="TreeGrafter"/>
</dbReference>
<dbReference type="PANTHER" id="PTHR21562">
    <property type="entry name" value="NOTUM-RELATED"/>
    <property type="match status" value="1"/>
</dbReference>
<keyword evidence="7" id="KW-0472">Membrane</keyword>
<feature type="signal peptide" evidence="6">
    <location>
        <begin position="1"/>
        <end position="16"/>
    </location>
</feature>
<feature type="chain" id="PRO_5019611509" description="Pectin acetylesterase" evidence="6">
    <location>
        <begin position="17"/>
        <end position="342"/>
    </location>
</feature>
<keyword evidence="5 6" id="KW-0961">Cell wall biogenesis/degradation</keyword>
<keyword evidence="6" id="KW-0732">Signal</keyword>
<comment type="subcellular location">
    <subcellularLocation>
        <location evidence="2 6">Secreted</location>
        <location evidence="2 6">Cell wall</location>
    </subcellularLocation>
</comment>
<keyword evidence="7" id="KW-0812">Transmembrane</keyword>
<accession>A0A484NJA3</accession>
<keyword evidence="6" id="KW-0964">Secreted</keyword>
<protein>
    <recommendedName>
        <fullName evidence="6">Pectin acetylesterase</fullName>
        <ecNumber evidence="6">3.1.1.-</ecNumber>
    </recommendedName>
</protein>
<dbReference type="EC" id="3.1.1.-" evidence="6"/>
<dbReference type="GO" id="GO:0009505">
    <property type="term" value="C:plant-type cell wall"/>
    <property type="evidence" value="ECO:0007669"/>
    <property type="project" value="TreeGrafter"/>
</dbReference>
<sequence>MSLLLAILLLTQSCSSFSSSAAPAPATGGNEVEVNPTFVTIDDGAVCLTGAPAAYYFFKGFGNGTRNWLIYLNGGGWCKNITDCEQYIDYKGGAWPLPTPVADSTIMLTNTNEDENPEFYNWNKVSVRYCDASSFTGNSQITITNGTTYYFRGARIFKAITQELLAKGMGNAENALLVDSGYFFPSKRHSRESKFVPIFEGLVDMHGSTPALPKSCTSRLPAALCFFPQNLQGDIRTPIFFLMSAFDTVQINYTLSNEDAVCATKGNCTSSQMKALQELRLELLDVWPNERNKSLKGLLVYSPNSHCLLLGSGWNNLAPGGTKQTIIIVLLVVVLVVVVFHY</sequence>
<evidence type="ECO:0000256" key="2">
    <source>
        <dbReference type="ARBA" id="ARBA00004191"/>
    </source>
</evidence>
<dbReference type="OrthoDB" id="1257613at2759"/>
<comment type="function">
    <text evidence="1 6">Hydrolyzes acetyl esters in homogalacturonan regions of pectin. In type I primary cell wall, galacturonic acid residues of pectin can be acetylated at the O-2 and O-3 positions. Decreasing the degree of acetylation of pectin gels in vitro alters their physical properties.</text>
</comment>
<keyword evidence="6" id="KW-0378">Hydrolase</keyword>
<keyword evidence="4 6" id="KW-0134">Cell wall</keyword>
<dbReference type="Pfam" id="PF03283">
    <property type="entry name" value="PAE"/>
    <property type="match status" value="1"/>
</dbReference>
<keyword evidence="7" id="KW-1133">Transmembrane helix</keyword>
<feature type="transmembrane region" description="Helical" evidence="7">
    <location>
        <begin position="325"/>
        <end position="341"/>
    </location>
</feature>
<comment type="similarity">
    <text evidence="3 6">Belongs to the pectinacetylesterase family.</text>
</comment>
<evidence type="ECO:0000256" key="3">
    <source>
        <dbReference type="ARBA" id="ARBA00005784"/>
    </source>
</evidence>